<organism evidence="3 4">
    <name type="scientific">Eubacterium ramulus</name>
    <dbReference type="NCBI Taxonomy" id="39490"/>
    <lineage>
        <taxon>Bacteria</taxon>
        <taxon>Bacillati</taxon>
        <taxon>Bacillota</taxon>
        <taxon>Clostridia</taxon>
        <taxon>Eubacteriales</taxon>
        <taxon>Eubacteriaceae</taxon>
        <taxon>Eubacterium</taxon>
    </lineage>
</organism>
<keyword evidence="3" id="KW-0067">ATP-binding</keyword>
<dbReference type="PANTHER" id="PTHR37826">
    <property type="entry name" value="FLOTILLIN BAND_7_5 DOMAIN PROTEIN"/>
    <property type="match status" value="1"/>
</dbReference>
<keyword evidence="2" id="KW-0812">Transmembrane</keyword>
<keyword evidence="2" id="KW-0472">Membrane</keyword>
<dbReference type="AlphaFoldDB" id="A0A2V1JVC8"/>
<feature type="region of interest" description="Disordered" evidence="1">
    <location>
        <begin position="40"/>
        <end position="71"/>
    </location>
</feature>
<proteinExistence type="predicted"/>
<dbReference type="EMBL" id="JRFU01000040">
    <property type="protein sequence ID" value="PWE87455.1"/>
    <property type="molecule type" value="Genomic_DNA"/>
</dbReference>
<gene>
    <name evidence="3" type="ORF">LG34_03870</name>
</gene>
<keyword evidence="3" id="KW-0547">Nucleotide-binding</keyword>
<dbReference type="GO" id="GO:0005524">
    <property type="term" value="F:ATP binding"/>
    <property type="evidence" value="ECO:0007669"/>
    <property type="project" value="UniProtKB-KW"/>
</dbReference>
<protein>
    <submittedName>
        <fullName evidence="3">ATP-binding protein</fullName>
    </submittedName>
</protein>
<keyword evidence="4" id="KW-1185">Reference proteome</keyword>
<dbReference type="PANTHER" id="PTHR37826:SF3">
    <property type="entry name" value="J DOMAIN-CONTAINING PROTEIN"/>
    <property type="match status" value="1"/>
</dbReference>
<evidence type="ECO:0000256" key="1">
    <source>
        <dbReference type="SAM" id="MobiDB-lite"/>
    </source>
</evidence>
<dbReference type="RefSeq" id="WP_109214936.1">
    <property type="nucleotide sequence ID" value="NZ_CABMEW010000019.1"/>
</dbReference>
<keyword evidence="2" id="KW-1133">Transmembrane helix</keyword>
<reference evidence="3 4" key="1">
    <citation type="submission" date="2014-09" db="EMBL/GenBank/DDBJ databases">
        <title>Butyrate-producing bacteria isolated from human gut.</title>
        <authorList>
            <person name="Zhang Q."/>
            <person name="Zhao L."/>
        </authorList>
    </citation>
    <scope>NUCLEOTIDE SEQUENCE [LARGE SCALE GENOMIC DNA]</scope>
    <source>
        <strain evidence="3 4">21</strain>
    </source>
</reference>
<evidence type="ECO:0000256" key="2">
    <source>
        <dbReference type="SAM" id="Phobius"/>
    </source>
</evidence>
<feature type="transmembrane region" description="Helical" evidence="2">
    <location>
        <begin position="346"/>
        <end position="369"/>
    </location>
</feature>
<accession>A0A2V1JVC8</accession>
<evidence type="ECO:0000313" key="3">
    <source>
        <dbReference type="EMBL" id="PWE87455.1"/>
    </source>
</evidence>
<sequence length="370" mass="41688">MSTISIKCPNCGGELIFDPKSQKYKCEYCGSDFALDEIETEDTKAQDTSDSAQTAESGAGTEAFEQAASDDAEAADQGASAVVYTCPSCGAQIVTDQTTAATFCYYCHNPVLLSEQLTGEFHPDQIIPFEIDRKQAEDHFLDFVQKKKFVPNAFFQKNQIEKLTGIYFPYWVYNAEVDGALSAEGSKIRVWVSGDEEFTETRIFRMEREGRVSLNEITKHALKKSDQVLAEGVLPYDFSKAEPFHMGYLSGFYAEKRDIEYCELQDEVRGEVQKYTRDMLEDTIQGYTGVHVLSDHIRTVDEHWAYTLLPVWTVTYKGANGKIYYYSMNGQNGKTFGELPIDRKKVLSIGILIGAIVFVIMLIVGYLFFT</sequence>
<evidence type="ECO:0000313" key="4">
    <source>
        <dbReference type="Proteomes" id="UP000245288"/>
    </source>
</evidence>
<dbReference type="Gene3D" id="2.20.28.30">
    <property type="entry name" value="RNA polymerase ii, chain L"/>
    <property type="match status" value="2"/>
</dbReference>
<name>A0A2V1JVC8_EUBRA</name>
<dbReference type="OrthoDB" id="3182597at2"/>
<comment type="caution">
    <text evidence="3">The sequence shown here is derived from an EMBL/GenBank/DDBJ whole genome shotgun (WGS) entry which is preliminary data.</text>
</comment>
<dbReference type="Proteomes" id="UP000245288">
    <property type="component" value="Unassembled WGS sequence"/>
</dbReference>